<gene>
    <name evidence="1" type="ORF">N1851_032528</name>
</gene>
<sequence>MIKAVKITCGYVSETNTFAVPSLATKLGNALVKVSKLLKAQGLISNNQEIVKDATEFQDVHNEKWNALISATALRNLAEAKWNAPTLMPFTEDVQKLHQILDKMQGVYSSALSESPSTKAWTDLAKVCLTQTILFNRCREGEVAGMPLHVFLTRDRTDPHQDLDWALSEVEKKLCRHFTQIVTRGKRGRLVPILLTPKMLCALELLVDQRIACGVLKDNIYMFARPEAMSHLRGSDCMRVMALACEAKCPKALTSTKLRKHAATLSTVLNMTDTEMDQLANFLGHDIRIHREFYRLPDKTLQLAKISKVLMALEQGRLVDFHGKNLDEIEIDPNEEVPCRVEEDWCREEETVHPLFMNHQKRKLWQTLRGIKSHQNRRDANCHQQKMQHLLESVL</sequence>
<keyword evidence="2" id="KW-1185">Reference proteome</keyword>
<proteinExistence type="predicted"/>
<accession>A0AA47M2Z5</accession>
<dbReference type="PANTHER" id="PTHR33480">
    <property type="entry name" value="SET DOMAIN-CONTAINING PROTEIN-RELATED"/>
    <property type="match status" value="1"/>
</dbReference>
<comment type="caution">
    <text evidence="1">The sequence shown here is derived from an EMBL/GenBank/DDBJ whole genome shotgun (WGS) entry which is preliminary data.</text>
</comment>
<dbReference type="EMBL" id="JAOPHQ010006257">
    <property type="protein sequence ID" value="KAK0132659.1"/>
    <property type="molecule type" value="Genomic_DNA"/>
</dbReference>
<dbReference type="Proteomes" id="UP001174136">
    <property type="component" value="Unassembled WGS sequence"/>
</dbReference>
<organism evidence="1 2">
    <name type="scientific">Merluccius polli</name>
    <name type="common">Benguela hake</name>
    <name type="synonym">Merluccius cadenati</name>
    <dbReference type="NCBI Taxonomy" id="89951"/>
    <lineage>
        <taxon>Eukaryota</taxon>
        <taxon>Metazoa</taxon>
        <taxon>Chordata</taxon>
        <taxon>Craniata</taxon>
        <taxon>Vertebrata</taxon>
        <taxon>Euteleostomi</taxon>
        <taxon>Actinopterygii</taxon>
        <taxon>Neopterygii</taxon>
        <taxon>Teleostei</taxon>
        <taxon>Neoteleostei</taxon>
        <taxon>Acanthomorphata</taxon>
        <taxon>Zeiogadaria</taxon>
        <taxon>Gadariae</taxon>
        <taxon>Gadiformes</taxon>
        <taxon>Gadoidei</taxon>
        <taxon>Merlucciidae</taxon>
        <taxon>Merluccius</taxon>
    </lineage>
</organism>
<evidence type="ECO:0000313" key="1">
    <source>
        <dbReference type="EMBL" id="KAK0132659.1"/>
    </source>
</evidence>
<evidence type="ECO:0000313" key="2">
    <source>
        <dbReference type="Proteomes" id="UP001174136"/>
    </source>
</evidence>
<reference evidence="1" key="1">
    <citation type="journal article" date="2023" name="Front. Mar. Sci.">
        <title>A new Merluccius polli reference genome to investigate the effects of global change in West African waters.</title>
        <authorList>
            <person name="Mateo J.L."/>
            <person name="Blanco-Fernandez C."/>
            <person name="Garcia-Vazquez E."/>
            <person name="Machado-Schiaffino G."/>
        </authorList>
    </citation>
    <scope>NUCLEOTIDE SEQUENCE</scope>
    <source>
        <strain evidence="1">C29</strain>
        <tissue evidence="1">Fin</tissue>
    </source>
</reference>
<dbReference type="PANTHER" id="PTHR33480:SF5">
    <property type="entry name" value="SI:DKEY-51D8.9"/>
    <property type="match status" value="1"/>
</dbReference>
<dbReference type="AlphaFoldDB" id="A0AA47M2Z5"/>
<protein>
    <submittedName>
        <fullName evidence="1">Uncharacterized protein</fullName>
    </submittedName>
</protein>
<name>A0AA47M2Z5_MERPO</name>